<protein>
    <submittedName>
        <fullName evidence="1">CRISPR-associated protein (Cas_Csy2)</fullName>
    </submittedName>
</protein>
<dbReference type="Proteomes" id="UP000245974">
    <property type="component" value="Unassembled WGS sequence"/>
</dbReference>
<sequence>MSFLVIPYLKVQAANFQSNGLLMGGAPLMATAMFSHNLARQIDADIEGFYYIHHDMQRLGGLAYGRFTPAQRRGAVFIGKNDYSSKNKYALSLQPTASCHLLVSLVIEFNEKRFDLDTFVQILKRSKFAGGQITEFGQLKEFNEADEALKHISSGFLVQDRHDLLEKYQLAYQVNRLQAFTQLLAHRPTAKDAPPALELLPDESLAWLSATTMGYALLEPETFDRTGIRHADDQEQTAHAYAEPLTGLIQYISLNQVLDDYASERPLHWNNLDELKWSYHWQQQDIFLLQQNSN</sequence>
<dbReference type="AlphaFoldDB" id="A0A2U3MUF5"/>
<accession>A0A2U3MUF5</accession>
<reference evidence="2" key="1">
    <citation type="submission" date="2018-03" db="EMBL/GenBank/DDBJ databases">
        <authorList>
            <person name="Blom J."/>
        </authorList>
    </citation>
    <scope>NUCLEOTIDE SEQUENCE [LARGE SCALE GENOMIC DNA]</scope>
    <source>
        <strain evidence="2">KPC-SM-21</strain>
    </source>
</reference>
<dbReference type="InterPro" id="IPR013398">
    <property type="entry name" value="CRISPR-assoc_prot_Csy2"/>
</dbReference>
<proteinExistence type="predicted"/>
<evidence type="ECO:0000313" key="2">
    <source>
        <dbReference type="Proteomes" id="UP000245974"/>
    </source>
</evidence>
<organism evidence="1 2">
    <name type="scientific">Acinetobacter stercoris</name>
    <dbReference type="NCBI Taxonomy" id="2126983"/>
    <lineage>
        <taxon>Bacteria</taxon>
        <taxon>Pseudomonadati</taxon>
        <taxon>Pseudomonadota</taxon>
        <taxon>Gammaproteobacteria</taxon>
        <taxon>Moraxellales</taxon>
        <taxon>Moraxellaceae</taxon>
        <taxon>Acinetobacter</taxon>
    </lineage>
</organism>
<dbReference type="OrthoDB" id="1550641at2"/>
<dbReference type="EMBL" id="OOGT01000006">
    <property type="protein sequence ID" value="SPL69070.1"/>
    <property type="molecule type" value="Genomic_DNA"/>
</dbReference>
<gene>
    <name evidence="1" type="ORF">KPC_0248</name>
</gene>
<dbReference type="InParanoid" id="A0A2U3MUF5"/>
<keyword evidence="2" id="KW-1185">Reference proteome</keyword>
<name>A0A2U3MUF5_9GAMM</name>
<dbReference type="RefSeq" id="WP_121972637.1">
    <property type="nucleotide sequence ID" value="NZ_OOGT01000006.1"/>
</dbReference>
<dbReference type="Pfam" id="PF09614">
    <property type="entry name" value="Cas_Csy2"/>
    <property type="match status" value="1"/>
</dbReference>
<evidence type="ECO:0000313" key="1">
    <source>
        <dbReference type="EMBL" id="SPL69070.1"/>
    </source>
</evidence>
<dbReference type="NCBIfam" id="TIGR02565">
    <property type="entry name" value="cas_Csy2"/>
    <property type="match status" value="1"/>
</dbReference>